<gene>
    <name evidence="9" type="ORF">KUDE01_007127</name>
</gene>
<evidence type="ECO:0000256" key="3">
    <source>
        <dbReference type="ARBA" id="ARBA00023136"/>
    </source>
</evidence>
<feature type="disulfide bond" evidence="7">
    <location>
        <begin position="69"/>
        <end position="87"/>
    </location>
</feature>
<dbReference type="GO" id="GO:0043065">
    <property type="term" value="P:positive regulation of apoptotic process"/>
    <property type="evidence" value="ECO:0007669"/>
    <property type="project" value="TreeGrafter"/>
</dbReference>
<dbReference type="AlphaFoldDB" id="A0AAD9BY26"/>
<feature type="disulfide bond" evidence="7">
    <location>
        <begin position="66"/>
        <end position="79"/>
    </location>
</feature>
<keyword evidence="5 9" id="KW-0675">Receptor</keyword>
<dbReference type="InterPro" id="IPR001368">
    <property type="entry name" value="TNFR/NGFR_Cys_rich_reg"/>
</dbReference>
<evidence type="ECO:0000256" key="4">
    <source>
        <dbReference type="ARBA" id="ARBA00023157"/>
    </source>
</evidence>
<protein>
    <submittedName>
        <fullName evidence="9">Tumor necrosis factor receptor superfamily member 22</fullName>
    </submittedName>
</protein>
<accession>A0AAD9BY26</accession>
<sequence length="109" mass="12351">MNILRPHYDQVIAVELAHLSPFDQAAFDRSVQWGRASTAGGESVCEECEDGTFTEHDNGLKQCFKCAQCRSDQEVVRRCSHTQETECRCRAGRFCSPDEACEVCRRCSR</sequence>
<evidence type="ECO:0000256" key="2">
    <source>
        <dbReference type="ARBA" id="ARBA00022737"/>
    </source>
</evidence>
<evidence type="ECO:0000256" key="7">
    <source>
        <dbReference type="PROSITE-ProRule" id="PRU00206"/>
    </source>
</evidence>
<dbReference type="InterPro" id="IPR052491">
    <property type="entry name" value="TNFRSF10"/>
</dbReference>
<proteinExistence type="predicted"/>
<dbReference type="Gene3D" id="2.10.50.10">
    <property type="entry name" value="Tumor Necrosis Factor Receptor, subunit A, domain 2"/>
    <property type="match status" value="2"/>
</dbReference>
<feature type="disulfide bond" evidence="7">
    <location>
        <begin position="48"/>
        <end position="63"/>
    </location>
</feature>
<evidence type="ECO:0000256" key="1">
    <source>
        <dbReference type="ARBA" id="ARBA00004370"/>
    </source>
</evidence>
<dbReference type="SUPFAM" id="SSF57586">
    <property type="entry name" value="TNF receptor-like"/>
    <property type="match status" value="2"/>
</dbReference>
<dbReference type="GO" id="GO:0005886">
    <property type="term" value="C:plasma membrane"/>
    <property type="evidence" value="ECO:0007669"/>
    <property type="project" value="TreeGrafter"/>
</dbReference>
<evidence type="ECO:0000313" key="10">
    <source>
        <dbReference type="Proteomes" id="UP001228049"/>
    </source>
</evidence>
<evidence type="ECO:0000259" key="8">
    <source>
        <dbReference type="PROSITE" id="PS50050"/>
    </source>
</evidence>
<evidence type="ECO:0000256" key="5">
    <source>
        <dbReference type="ARBA" id="ARBA00023170"/>
    </source>
</evidence>
<dbReference type="PROSITE" id="PS50050">
    <property type="entry name" value="TNFR_NGFR_2"/>
    <property type="match status" value="1"/>
</dbReference>
<keyword evidence="2" id="KW-0677">Repeat</keyword>
<feature type="repeat" description="TNFR-Cys" evidence="7">
    <location>
        <begin position="47"/>
        <end position="87"/>
    </location>
</feature>
<dbReference type="Pfam" id="PF00020">
    <property type="entry name" value="TNFR_c6"/>
    <property type="match status" value="1"/>
</dbReference>
<keyword evidence="6" id="KW-0325">Glycoprotein</keyword>
<evidence type="ECO:0000256" key="6">
    <source>
        <dbReference type="ARBA" id="ARBA00023180"/>
    </source>
</evidence>
<comment type="caution">
    <text evidence="9">The sequence shown here is derived from an EMBL/GenBank/DDBJ whole genome shotgun (WGS) entry which is preliminary data.</text>
</comment>
<dbReference type="GO" id="GO:0009986">
    <property type="term" value="C:cell surface"/>
    <property type="evidence" value="ECO:0007669"/>
    <property type="project" value="TreeGrafter"/>
</dbReference>
<keyword evidence="10" id="KW-1185">Reference proteome</keyword>
<name>A0AAD9BY26_DISEL</name>
<comment type="subcellular location">
    <subcellularLocation>
        <location evidence="1">Membrane</location>
    </subcellularLocation>
</comment>
<evidence type="ECO:0000313" key="9">
    <source>
        <dbReference type="EMBL" id="KAK1892050.1"/>
    </source>
</evidence>
<dbReference type="Proteomes" id="UP001228049">
    <property type="component" value="Unassembled WGS sequence"/>
</dbReference>
<dbReference type="EMBL" id="JASDAP010000013">
    <property type="protein sequence ID" value="KAK1892050.1"/>
    <property type="molecule type" value="Genomic_DNA"/>
</dbReference>
<feature type="domain" description="TNFR-Cys" evidence="8">
    <location>
        <begin position="47"/>
        <end position="87"/>
    </location>
</feature>
<keyword evidence="3" id="KW-0472">Membrane</keyword>
<dbReference type="PANTHER" id="PTHR46330">
    <property type="entry name" value="TUMOR NECROSIS FACTOR RECEPTOR SUPERFAMILY MEMBER 10B"/>
    <property type="match status" value="1"/>
</dbReference>
<dbReference type="SMART" id="SM00208">
    <property type="entry name" value="TNFR"/>
    <property type="match status" value="1"/>
</dbReference>
<reference evidence="9" key="1">
    <citation type="submission" date="2023-04" db="EMBL/GenBank/DDBJ databases">
        <title>Chromosome-level genome of Chaenocephalus aceratus.</title>
        <authorList>
            <person name="Park H."/>
        </authorList>
    </citation>
    <scope>NUCLEOTIDE SEQUENCE</scope>
    <source>
        <strain evidence="9">DE</strain>
        <tissue evidence="9">Muscle</tissue>
    </source>
</reference>
<keyword evidence="4 7" id="KW-1015">Disulfide bond</keyword>
<dbReference type="GO" id="GO:0036462">
    <property type="term" value="P:TRAIL-activated apoptotic signaling pathway"/>
    <property type="evidence" value="ECO:0007669"/>
    <property type="project" value="TreeGrafter"/>
</dbReference>
<dbReference type="PANTHER" id="PTHR46330:SF6">
    <property type="entry name" value="HEMATOPOIETIC DEATH RECEPTOR-RELATED"/>
    <property type="match status" value="1"/>
</dbReference>
<organism evidence="9 10">
    <name type="scientific">Dissostichus eleginoides</name>
    <name type="common">Patagonian toothfish</name>
    <name type="synonym">Dissostichus amissus</name>
    <dbReference type="NCBI Taxonomy" id="100907"/>
    <lineage>
        <taxon>Eukaryota</taxon>
        <taxon>Metazoa</taxon>
        <taxon>Chordata</taxon>
        <taxon>Craniata</taxon>
        <taxon>Vertebrata</taxon>
        <taxon>Euteleostomi</taxon>
        <taxon>Actinopterygii</taxon>
        <taxon>Neopterygii</taxon>
        <taxon>Teleostei</taxon>
        <taxon>Neoteleostei</taxon>
        <taxon>Acanthomorphata</taxon>
        <taxon>Eupercaria</taxon>
        <taxon>Perciformes</taxon>
        <taxon>Notothenioidei</taxon>
        <taxon>Nototheniidae</taxon>
        <taxon>Dissostichus</taxon>
    </lineage>
</organism>